<reference evidence="1 2" key="1">
    <citation type="journal article" date="2015" name="Stand. Genomic Sci.">
        <title>High quality draft genome sequence of the moderately halophilic bacterium Pontibacillus yanchengensis Y32(T) and comparison among Pontibacillus genomes.</title>
        <authorList>
            <person name="Huang J."/>
            <person name="Qiao Z.X."/>
            <person name="Tang J.W."/>
            <person name="Wang G."/>
        </authorList>
    </citation>
    <scope>NUCLEOTIDE SEQUENCE [LARGE SCALE GENOMIC DNA]</scope>
    <source>
        <strain evidence="1 2">Y32</strain>
    </source>
</reference>
<comment type="caution">
    <text evidence="1">The sequence shown here is derived from an EMBL/GenBank/DDBJ whole genome shotgun (WGS) entry which is preliminary data.</text>
</comment>
<evidence type="ECO:0000313" key="2">
    <source>
        <dbReference type="Proteomes" id="UP000030147"/>
    </source>
</evidence>
<dbReference type="STRING" id="1385514.N782_00910"/>
<dbReference type="SUPFAM" id="SSF55347">
    <property type="entry name" value="Glyceraldehyde-3-phosphate dehydrogenase-like, C-terminal domain"/>
    <property type="match status" value="1"/>
</dbReference>
<dbReference type="RefSeq" id="WP_036815276.1">
    <property type="nucleotide sequence ID" value="NZ_AVBF01000001.1"/>
</dbReference>
<proteinExistence type="predicted"/>
<accession>A0A0A2TKX0</accession>
<name>A0A0A2TKX0_9BACI</name>
<keyword evidence="2" id="KW-1185">Reference proteome</keyword>
<gene>
    <name evidence="1" type="ORF">N782_00910</name>
</gene>
<protein>
    <submittedName>
        <fullName evidence="1">Uncharacterized protein</fullName>
    </submittedName>
</protein>
<dbReference type="AlphaFoldDB" id="A0A0A2TKX0"/>
<evidence type="ECO:0000313" key="1">
    <source>
        <dbReference type="EMBL" id="KGP74716.1"/>
    </source>
</evidence>
<dbReference type="Gene3D" id="3.30.360.10">
    <property type="entry name" value="Dihydrodipicolinate Reductase, domain 2"/>
    <property type="match status" value="1"/>
</dbReference>
<dbReference type="Proteomes" id="UP000030147">
    <property type="component" value="Unassembled WGS sequence"/>
</dbReference>
<organism evidence="1 2">
    <name type="scientific">Pontibacillus yanchengensis Y32</name>
    <dbReference type="NCBI Taxonomy" id="1385514"/>
    <lineage>
        <taxon>Bacteria</taxon>
        <taxon>Bacillati</taxon>
        <taxon>Bacillota</taxon>
        <taxon>Bacilli</taxon>
        <taxon>Bacillales</taxon>
        <taxon>Bacillaceae</taxon>
        <taxon>Pontibacillus</taxon>
    </lineage>
</organism>
<dbReference type="OrthoDB" id="9815825at2"/>
<sequence>MNILEIGDQEVISAGQLQEAARDEVAIQCSLQKAVMIVREHLSVSETNVTFLLTDSWTARPECHHVTELLITEKIGTAKMGRIMERINPIEQKIGAHSDIFYAFMRQLSFSMSCFGHIKRVQGMRTERDEEGFDHILSTIRFENGAMAQVEISSTKGLKPVYEIDISGTEGNVHYRNEPTTSFKIEMENDQAFQVEPLEGSRETADLQRITFMELFQLMKMTEQAFQSATTGLSQEV</sequence>
<dbReference type="EMBL" id="AVBF01000001">
    <property type="protein sequence ID" value="KGP74716.1"/>
    <property type="molecule type" value="Genomic_DNA"/>
</dbReference>